<keyword evidence="3" id="KW-1185">Reference proteome</keyword>
<feature type="domain" description="Secretion system C-terminal sorting" evidence="1">
    <location>
        <begin position="244"/>
        <end position="309"/>
    </location>
</feature>
<protein>
    <recommendedName>
        <fullName evidence="1">Secretion system C-terminal sorting domain-containing protein</fullName>
    </recommendedName>
</protein>
<dbReference type="AlphaFoldDB" id="A0A098S1Q0"/>
<sequence length="317" mass="35173">MTGAFESEPVMDWRLKRSLYQKINENPSLLTEHLELDTFYNDQTGQTLETLDSLERGHNSMFALTLAEQEAWFANQDSVTMLYADLNGVYEDLHNATTAIDSAALFEAFRDLDSLLGVTMATRRAWALQWQEASVSNAMDLTAYGQGASDILLAADLELQVYQLLLFNVAQGDWELDSLQLDTLKGIANQCPDIGGPGVQHARAVLSAYQSTSYNDSLLCSVKQLIAQPGNTTIRSEQVADLKVFPNPAQAQITLQWAADARQLQVYSAMGQLMAQHPLDEGARMFELSLENYTKGLYFLALQLKDGSSSTIELIKQ</sequence>
<name>A0A098S1Q0_9BACT</name>
<evidence type="ECO:0000313" key="3">
    <source>
        <dbReference type="Proteomes" id="UP000029736"/>
    </source>
</evidence>
<dbReference type="EMBL" id="JPOS01000083">
    <property type="protein sequence ID" value="KGE85991.1"/>
    <property type="molecule type" value="Genomic_DNA"/>
</dbReference>
<proteinExistence type="predicted"/>
<reference evidence="2 3" key="1">
    <citation type="journal article" date="2014" name="Int. J. Syst. Evol. Microbiol.">
        <title>Phaeodactylibacter xiamenensis gen. nov., sp. nov., a member of the family Saprospiraceae isolated from the marine alga Phaeodactylum tricornutum.</title>
        <authorList>
            <person name="Chen Z.Jr."/>
            <person name="Lei X."/>
            <person name="Lai Q."/>
            <person name="Li Y."/>
            <person name="Zhang B."/>
            <person name="Zhang J."/>
            <person name="Zhang H."/>
            <person name="Yang L."/>
            <person name="Zheng W."/>
            <person name="Tian Y."/>
            <person name="Yu Z."/>
            <person name="Xu H.Jr."/>
            <person name="Zheng T."/>
        </authorList>
    </citation>
    <scope>NUCLEOTIDE SEQUENCE [LARGE SCALE GENOMIC DNA]</scope>
    <source>
        <strain evidence="2 3">KD52</strain>
    </source>
</reference>
<dbReference type="InterPro" id="IPR026444">
    <property type="entry name" value="Secre_tail"/>
</dbReference>
<dbReference type="Pfam" id="PF18962">
    <property type="entry name" value="Por_Secre_tail"/>
    <property type="match status" value="1"/>
</dbReference>
<evidence type="ECO:0000313" key="2">
    <source>
        <dbReference type="EMBL" id="KGE85991.1"/>
    </source>
</evidence>
<dbReference type="NCBIfam" id="TIGR04183">
    <property type="entry name" value="Por_Secre_tail"/>
    <property type="match status" value="1"/>
</dbReference>
<comment type="caution">
    <text evidence="2">The sequence shown here is derived from an EMBL/GenBank/DDBJ whole genome shotgun (WGS) entry which is preliminary data.</text>
</comment>
<organism evidence="2 3">
    <name type="scientific">Phaeodactylibacter xiamenensis</name>
    <dbReference type="NCBI Taxonomy" id="1524460"/>
    <lineage>
        <taxon>Bacteria</taxon>
        <taxon>Pseudomonadati</taxon>
        <taxon>Bacteroidota</taxon>
        <taxon>Saprospiria</taxon>
        <taxon>Saprospirales</taxon>
        <taxon>Haliscomenobacteraceae</taxon>
        <taxon>Phaeodactylibacter</taxon>
    </lineage>
</organism>
<accession>A0A098S1Q0</accession>
<gene>
    <name evidence="2" type="ORF">IX84_25690</name>
</gene>
<dbReference type="Proteomes" id="UP000029736">
    <property type="component" value="Unassembled WGS sequence"/>
</dbReference>
<evidence type="ECO:0000259" key="1">
    <source>
        <dbReference type="Pfam" id="PF18962"/>
    </source>
</evidence>
<dbReference type="STRING" id="1524460.IX84_25690"/>